<evidence type="ECO:0000313" key="2">
    <source>
        <dbReference type="Proteomes" id="UP000749559"/>
    </source>
</evidence>
<gene>
    <name evidence="1" type="ORF">OFUS_LOCUS17911</name>
</gene>
<dbReference type="AlphaFoldDB" id="A0A8J1UMX2"/>
<dbReference type="Proteomes" id="UP000749559">
    <property type="component" value="Unassembled WGS sequence"/>
</dbReference>
<dbReference type="Gene3D" id="3.40.50.410">
    <property type="entry name" value="von Willebrand factor, type A domain"/>
    <property type="match status" value="1"/>
</dbReference>
<protein>
    <submittedName>
        <fullName evidence="1">Uncharacterized protein</fullName>
    </submittedName>
</protein>
<evidence type="ECO:0000313" key="1">
    <source>
        <dbReference type="EMBL" id="CAH1793007.1"/>
    </source>
</evidence>
<name>A0A8J1UMX2_OWEFU</name>
<organism evidence="1 2">
    <name type="scientific">Owenia fusiformis</name>
    <name type="common">Polychaete worm</name>
    <dbReference type="NCBI Taxonomy" id="6347"/>
    <lineage>
        <taxon>Eukaryota</taxon>
        <taxon>Metazoa</taxon>
        <taxon>Spiralia</taxon>
        <taxon>Lophotrochozoa</taxon>
        <taxon>Annelida</taxon>
        <taxon>Polychaeta</taxon>
        <taxon>Sedentaria</taxon>
        <taxon>Canalipalpata</taxon>
        <taxon>Sabellida</taxon>
        <taxon>Oweniida</taxon>
        <taxon>Oweniidae</taxon>
        <taxon>Owenia</taxon>
    </lineage>
</organism>
<dbReference type="OrthoDB" id="199024at2759"/>
<sequence length="658" mass="71731">MADADIYDVVDDAEREGVEEITDYNEASHYAAEDVELVPETIIQAPTPNASVEDLNVTDVSSETNRQETSVTEDADIAAVYANDSTNDDAQLESNVSIKDGASNVSVVSSRRETSVTEDGDIAALYAVPVKKSDRTKNDRTWGGATSDSNVSFKDGGASNVKVVSSRRETSVTNIQHSSSLSTRTAPIVMSGTVALPNDQQIMPGPMIDRDVDNVHIRHLSDNKGHHSQVSIDGPKIPPVKYIHKTTMLDRSGVISGAVGVGTTEYAVQRSFTATPPRRYVNRDLHNEVGFSNRTEPVDESKYQYRISQDRNPHVAHVDIRGQRDDKAIGMGANLLVSSSGRSSAVTSSNMDALYLETNEIYDSMTSTQIETNGSIVKTGTMANGVSQTVSEGVQTQENVKVIPVPVWYRTKSGRWSPLLWCTLCLMIFLFVLVLVIIAVVIIYNRGERLKVMPTPVPDVGCSTDFPYMDLVFAVDSSGSVGEANFNLTKFFMADVARHLSINPDANRVGAVVFHDTAEIKFNLGDFTDGSKVEEALLSLEYSEGSTHTADALEIIRDQMFNGTNGDRPGTRDVIVIITDGASKEKDPVPIAKSLKDSGVTIYALGIKDDELQEEQIEAMASIPKKDFYFMIDSYDQLDAIVEKITSSSCFQNNLAST</sequence>
<dbReference type="EMBL" id="CAIIXF020000008">
    <property type="protein sequence ID" value="CAH1793007.1"/>
    <property type="molecule type" value="Genomic_DNA"/>
</dbReference>
<dbReference type="PANTHER" id="PTHR24020">
    <property type="entry name" value="COLLAGEN ALPHA"/>
    <property type="match status" value="1"/>
</dbReference>
<dbReference type="CDD" id="cd01450">
    <property type="entry name" value="vWFA_subfamily_ECM"/>
    <property type="match status" value="1"/>
</dbReference>
<dbReference type="PRINTS" id="PR00453">
    <property type="entry name" value="VWFADOMAIN"/>
</dbReference>
<dbReference type="Pfam" id="PF00092">
    <property type="entry name" value="VWA"/>
    <property type="match status" value="1"/>
</dbReference>
<dbReference type="InterPro" id="IPR002035">
    <property type="entry name" value="VWF_A"/>
</dbReference>
<comment type="caution">
    <text evidence="1">The sequence shown here is derived from an EMBL/GenBank/DDBJ whole genome shotgun (WGS) entry which is preliminary data.</text>
</comment>
<dbReference type="InterPro" id="IPR036465">
    <property type="entry name" value="vWFA_dom_sf"/>
</dbReference>
<accession>A0A8J1UMX2</accession>
<keyword evidence="2" id="KW-1185">Reference proteome</keyword>
<dbReference type="PROSITE" id="PS50234">
    <property type="entry name" value="VWFA"/>
    <property type="match status" value="1"/>
</dbReference>
<dbReference type="SMART" id="SM00327">
    <property type="entry name" value="VWA"/>
    <property type="match status" value="1"/>
</dbReference>
<dbReference type="InterPro" id="IPR050525">
    <property type="entry name" value="ECM_Assembly_Org"/>
</dbReference>
<proteinExistence type="predicted"/>
<dbReference type="SUPFAM" id="SSF53300">
    <property type="entry name" value="vWA-like"/>
    <property type="match status" value="1"/>
</dbReference>
<reference evidence="1" key="1">
    <citation type="submission" date="2022-03" db="EMBL/GenBank/DDBJ databases">
        <authorList>
            <person name="Martin C."/>
        </authorList>
    </citation>
    <scope>NUCLEOTIDE SEQUENCE</scope>
</reference>
<dbReference type="PANTHER" id="PTHR24020:SF20">
    <property type="entry name" value="PH DOMAIN-CONTAINING PROTEIN"/>
    <property type="match status" value="1"/>
</dbReference>